<dbReference type="AlphaFoldDB" id="A0ABD2IP37"/>
<dbReference type="Proteomes" id="UP001620626">
    <property type="component" value="Unassembled WGS sequence"/>
</dbReference>
<proteinExistence type="predicted"/>
<feature type="region of interest" description="Disordered" evidence="1">
    <location>
        <begin position="62"/>
        <end position="97"/>
    </location>
</feature>
<feature type="region of interest" description="Disordered" evidence="1">
    <location>
        <begin position="404"/>
        <end position="433"/>
    </location>
</feature>
<sequence>MANANGLRVATTESAKGGRKGDGTLSAFINLWPVCAECGTQMSPMVIVWDIWPTAGPTCSSISKERRKENGGTMAVQSGRQKGQIMPRGEGTEKEEGTIWKRKHCPKKREDTEPKYDSSECVAARRRPGCPNDQRVDIRCVIAMESTHAFIPGPLTLHNKTDNGWERRGRWTVFTRDERSNSSSVFSSSDHSVIFPLFGFGPGPAKARRRGRVPRANLYQRTLENDAVQLGARQFPSQRRCRGPHGHFSAALFSTAEGCAFSRRLDAARQNTFCQCAKGFEWSQLRKGDDPPGHCVQIQQPFVLCVSFLLVALFFCLSPSQFGLGQLFREKKAGKTKFPHKRPRSNIIYGRAADYLREQSPISDNLFDNVKRTKDKAKNCEFIRRAAADTIILEKLREEYPKAKGGKLEVENGEKGKKRRTANNWPKAKSHGN</sequence>
<protein>
    <submittedName>
        <fullName evidence="2">Uncharacterized protein</fullName>
    </submittedName>
</protein>
<dbReference type="EMBL" id="JBICBT010001190">
    <property type="protein sequence ID" value="KAL3079330.1"/>
    <property type="molecule type" value="Genomic_DNA"/>
</dbReference>
<evidence type="ECO:0000313" key="2">
    <source>
        <dbReference type="EMBL" id="KAL3079330.1"/>
    </source>
</evidence>
<comment type="caution">
    <text evidence="2">The sequence shown here is derived from an EMBL/GenBank/DDBJ whole genome shotgun (WGS) entry which is preliminary data.</text>
</comment>
<accession>A0ABD2IP37</accession>
<keyword evidence="3" id="KW-1185">Reference proteome</keyword>
<gene>
    <name evidence="2" type="ORF">niasHT_037660</name>
</gene>
<name>A0ABD2IP37_9BILA</name>
<evidence type="ECO:0000313" key="3">
    <source>
        <dbReference type="Proteomes" id="UP001620626"/>
    </source>
</evidence>
<reference evidence="2 3" key="1">
    <citation type="submission" date="2024-10" db="EMBL/GenBank/DDBJ databases">
        <authorList>
            <person name="Kim D."/>
        </authorList>
    </citation>
    <scope>NUCLEOTIDE SEQUENCE [LARGE SCALE GENOMIC DNA]</scope>
    <source>
        <strain evidence="2">BH-2024</strain>
    </source>
</reference>
<feature type="compositionally biased region" description="Basic and acidic residues" evidence="1">
    <location>
        <begin position="404"/>
        <end position="415"/>
    </location>
</feature>
<organism evidence="2 3">
    <name type="scientific">Heterodera trifolii</name>
    <dbReference type="NCBI Taxonomy" id="157864"/>
    <lineage>
        <taxon>Eukaryota</taxon>
        <taxon>Metazoa</taxon>
        <taxon>Ecdysozoa</taxon>
        <taxon>Nematoda</taxon>
        <taxon>Chromadorea</taxon>
        <taxon>Rhabditida</taxon>
        <taxon>Tylenchina</taxon>
        <taxon>Tylenchomorpha</taxon>
        <taxon>Tylenchoidea</taxon>
        <taxon>Heteroderidae</taxon>
        <taxon>Heteroderinae</taxon>
        <taxon>Heterodera</taxon>
    </lineage>
</organism>
<feature type="region of interest" description="Disordered" evidence="1">
    <location>
        <begin position="1"/>
        <end position="22"/>
    </location>
</feature>
<evidence type="ECO:0000256" key="1">
    <source>
        <dbReference type="SAM" id="MobiDB-lite"/>
    </source>
</evidence>